<dbReference type="RefSeq" id="WP_069708449.1">
    <property type="nucleotide sequence ID" value="NZ_CP017075.1"/>
</dbReference>
<name>A0A1D8A5N6_9SPHN</name>
<dbReference type="AlphaFoldDB" id="A0A1D8A5N6"/>
<dbReference type="PIRSF" id="PIRSF029171">
    <property type="entry name" value="Esterase_LipA"/>
    <property type="match status" value="1"/>
</dbReference>
<proteinExistence type="predicted"/>
<keyword evidence="1" id="KW-0732">Signal</keyword>
<organism evidence="2 3">
    <name type="scientific">Novosphingobium resinovorum</name>
    <dbReference type="NCBI Taxonomy" id="158500"/>
    <lineage>
        <taxon>Bacteria</taxon>
        <taxon>Pseudomonadati</taxon>
        <taxon>Pseudomonadota</taxon>
        <taxon>Alphaproteobacteria</taxon>
        <taxon>Sphingomonadales</taxon>
        <taxon>Sphingomonadaceae</taxon>
        <taxon>Novosphingobium</taxon>
    </lineage>
</organism>
<dbReference type="InterPro" id="IPR029058">
    <property type="entry name" value="AB_hydrolase_fold"/>
</dbReference>
<dbReference type="Gene3D" id="3.40.50.1820">
    <property type="entry name" value="alpha/beta hydrolase"/>
    <property type="match status" value="2"/>
</dbReference>
<feature type="signal peptide" evidence="1">
    <location>
        <begin position="1"/>
        <end position="25"/>
    </location>
</feature>
<evidence type="ECO:0000313" key="2">
    <source>
        <dbReference type="EMBL" id="AOR77420.1"/>
    </source>
</evidence>
<evidence type="ECO:0000313" key="3">
    <source>
        <dbReference type="Proteomes" id="UP000094626"/>
    </source>
</evidence>
<protein>
    <recommendedName>
        <fullName evidence="4">Secretory lipase</fullName>
    </recommendedName>
</protein>
<evidence type="ECO:0008006" key="4">
    <source>
        <dbReference type="Google" id="ProtNLM"/>
    </source>
</evidence>
<accession>A0A1D8A5N6</accession>
<dbReference type="Proteomes" id="UP000094626">
    <property type="component" value="Chromosome"/>
</dbReference>
<gene>
    <name evidence="2" type="ORF">BES08_12165</name>
</gene>
<dbReference type="PANTHER" id="PTHR34853">
    <property type="match status" value="1"/>
</dbReference>
<sequence length="380" mass="39884">MGGICGKPVLLLAAAMAFTASTARAQPAGTLIAADPVATAPAGMKAWRIRYWTRDDKDRPLAVTGMVVAPAAPAPAAPARPVIAWTHGLVGIARRCAPSLGDDNFTVIPGLKDALARGYTVVAPDYPGLGSEGVHPVLIGVSEGRSTLDAVRAARRIPAAASGTRFALWGESQGGHAALWSGQIQARYAPELQLAGIVAVVPPTDLARNLTEGSDPRVRALLIAYTATSWSRLYGAPMATFGSASVQRVMMRLADNNCVRFDARPKLGTIVGIAIAQRAIARLDLSRQQPWGRMMRANSPSAAAIPVPALIATGTADTIVAPAVVRDFARLACRRGRTVRFMSIQGGRHETVARSDAAAMLDWIDARFAGRKAPGNCGTF</sequence>
<dbReference type="OrthoDB" id="9955at2"/>
<feature type="chain" id="PRO_5009104735" description="Secretory lipase" evidence="1">
    <location>
        <begin position="26"/>
        <end position="380"/>
    </location>
</feature>
<dbReference type="InterPro" id="IPR005152">
    <property type="entry name" value="Lipase_secreted"/>
</dbReference>
<dbReference type="PANTHER" id="PTHR34853:SF1">
    <property type="entry name" value="LIPASE 5"/>
    <property type="match status" value="1"/>
</dbReference>
<dbReference type="KEGG" id="nre:BES08_12165"/>
<dbReference type="GO" id="GO:0016042">
    <property type="term" value="P:lipid catabolic process"/>
    <property type="evidence" value="ECO:0007669"/>
    <property type="project" value="InterPro"/>
</dbReference>
<dbReference type="SUPFAM" id="SSF53474">
    <property type="entry name" value="alpha/beta-Hydrolases"/>
    <property type="match status" value="1"/>
</dbReference>
<dbReference type="GO" id="GO:0004806">
    <property type="term" value="F:triacylglycerol lipase activity"/>
    <property type="evidence" value="ECO:0007669"/>
    <property type="project" value="InterPro"/>
</dbReference>
<evidence type="ECO:0000256" key="1">
    <source>
        <dbReference type="SAM" id="SignalP"/>
    </source>
</evidence>
<reference evidence="3" key="1">
    <citation type="journal article" date="2017" name="J. Biotechnol.">
        <title>Complete genome sequence of Novosphingobium resinovorum SA1, a versatile xenobiotic-degrading bacterium capable of utilizing sulfanilic acid.</title>
        <authorList>
            <person name="Hegedus B."/>
            <person name="Kos P.B."/>
            <person name="Balint B."/>
            <person name="Maroti G."/>
            <person name="Gan H.M."/>
            <person name="Perei K."/>
            <person name="Rakhely G."/>
        </authorList>
    </citation>
    <scope>NUCLEOTIDE SEQUENCE [LARGE SCALE GENOMIC DNA]</scope>
    <source>
        <strain evidence="3">SA1</strain>
    </source>
</reference>
<dbReference type="Pfam" id="PF03583">
    <property type="entry name" value="LIP"/>
    <property type="match status" value="1"/>
</dbReference>
<keyword evidence="3" id="KW-1185">Reference proteome</keyword>
<dbReference type="EMBL" id="CP017075">
    <property type="protein sequence ID" value="AOR77420.1"/>
    <property type="molecule type" value="Genomic_DNA"/>
</dbReference>